<reference evidence="1" key="1">
    <citation type="submission" date="2014-11" db="EMBL/GenBank/DDBJ databases">
        <authorList>
            <person name="Amaro Gonzalez C."/>
        </authorList>
    </citation>
    <scope>NUCLEOTIDE SEQUENCE</scope>
</reference>
<accession>A0A0E9P6T2</accession>
<dbReference type="AlphaFoldDB" id="A0A0E9P6T2"/>
<organism evidence="1">
    <name type="scientific">Anguilla anguilla</name>
    <name type="common">European freshwater eel</name>
    <name type="synonym">Muraena anguilla</name>
    <dbReference type="NCBI Taxonomy" id="7936"/>
    <lineage>
        <taxon>Eukaryota</taxon>
        <taxon>Metazoa</taxon>
        <taxon>Chordata</taxon>
        <taxon>Craniata</taxon>
        <taxon>Vertebrata</taxon>
        <taxon>Euteleostomi</taxon>
        <taxon>Actinopterygii</taxon>
        <taxon>Neopterygii</taxon>
        <taxon>Teleostei</taxon>
        <taxon>Anguilliformes</taxon>
        <taxon>Anguillidae</taxon>
        <taxon>Anguilla</taxon>
    </lineage>
</organism>
<sequence>MLKCLETSQWHEHYSRARPFLNMLLSPRVMRTSIRIGFQM</sequence>
<dbReference type="EMBL" id="GBXM01108585">
    <property type="protein sequence ID" value="JAG99991.1"/>
    <property type="molecule type" value="Transcribed_RNA"/>
</dbReference>
<evidence type="ECO:0000313" key="1">
    <source>
        <dbReference type="EMBL" id="JAG99991.1"/>
    </source>
</evidence>
<protein>
    <submittedName>
        <fullName evidence="1">Uncharacterized protein</fullName>
    </submittedName>
</protein>
<name>A0A0E9P6T2_ANGAN</name>
<reference evidence="1" key="2">
    <citation type="journal article" date="2015" name="Fish Shellfish Immunol.">
        <title>Early steps in the European eel (Anguilla anguilla)-Vibrio vulnificus interaction in the gills: Role of the RtxA13 toxin.</title>
        <authorList>
            <person name="Callol A."/>
            <person name="Pajuelo D."/>
            <person name="Ebbesson L."/>
            <person name="Teles M."/>
            <person name="MacKenzie S."/>
            <person name="Amaro C."/>
        </authorList>
    </citation>
    <scope>NUCLEOTIDE SEQUENCE</scope>
</reference>
<proteinExistence type="predicted"/>